<dbReference type="SUPFAM" id="SSF51735">
    <property type="entry name" value="NAD(P)-binding Rossmann-fold domains"/>
    <property type="match status" value="1"/>
</dbReference>
<evidence type="ECO:0000313" key="2">
    <source>
        <dbReference type="EMBL" id="PSN60061.1"/>
    </source>
</evidence>
<dbReference type="OrthoDB" id="10267115at2759"/>
<dbReference type="Proteomes" id="UP000240883">
    <property type="component" value="Unassembled WGS sequence"/>
</dbReference>
<keyword evidence="1" id="KW-1133">Transmembrane helix</keyword>
<protein>
    <submittedName>
        <fullName evidence="2">NAD(P)-binding protein</fullName>
    </submittedName>
</protein>
<dbReference type="GO" id="GO:0030148">
    <property type="term" value="P:sphingolipid biosynthetic process"/>
    <property type="evidence" value="ECO:0007669"/>
    <property type="project" value="TreeGrafter"/>
</dbReference>
<reference evidence="2 3" key="1">
    <citation type="journal article" date="2018" name="Front. Microbiol.">
        <title>Genome-Wide Analysis of Corynespora cassiicola Leaf Fall Disease Putative Effectors.</title>
        <authorList>
            <person name="Lopez D."/>
            <person name="Ribeiro S."/>
            <person name="Label P."/>
            <person name="Fumanal B."/>
            <person name="Venisse J.S."/>
            <person name="Kohler A."/>
            <person name="de Oliveira R.R."/>
            <person name="Labutti K."/>
            <person name="Lipzen A."/>
            <person name="Lail K."/>
            <person name="Bauer D."/>
            <person name="Ohm R.A."/>
            <person name="Barry K.W."/>
            <person name="Spatafora J."/>
            <person name="Grigoriev I.V."/>
            <person name="Martin F.M."/>
            <person name="Pujade-Renaud V."/>
        </authorList>
    </citation>
    <scope>NUCLEOTIDE SEQUENCE [LARGE SCALE GENOMIC DNA]</scope>
    <source>
        <strain evidence="2 3">Philippines</strain>
    </source>
</reference>
<dbReference type="GO" id="GO:0047560">
    <property type="term" value="F:3-dehydrosphinganine reductase activity"/>
    <property type="evidence" value="ECO:0007669"/>
    <property type="project" value="TreeGrafter"/>
</dbReference>
<evidence type="ECO:0000256" key="1">
    <source>
        <dbReference type="SAM" id="Phobius"/>
    </source>
</evidence>
<dbReference type="Pfam" id="PF00106">
    <property type="entry name" value="adh_short"/>
    <property type="match status" value="1"/>
</dbReference>
<gene>
    <name evidence="2" type="ORF">BS50DRAFT_579564</name>
</gene>
<dbReference type="GO" id="GO:0006666">
    <property type="term" value="P:3-keto-sphinganine metabolic process"/>
    <property type="evidence" value="ECO:0007669"/>
    <property type="project" value="TreeGrafter"/>
</dbReference>
<dbReference type="EMBL" id="KZ678151">
    <property type="protein sequence ID" value="PSN60061.1"/>
    <property type="molecule type" value="Genomic_DNA"/>
</dbReference>
<dbReference type="Gene3D" id="3.40.50.720">
    <property type="entry name" value="NAD(P)-binding Rossmann-like Domain"/>
    <property type="match status" value="1"/>
</dbReference>
<dbReference type="PANTHER" id="PTHR43550">
    <property type="entry name" value="3-KETODIHYDROSPHINGOSINE REDUCTASE"/>
    <property type="match status" value="1"/>
</dbReference>
<accession>A0A2T2N3R9</accession>
<organism evidence="2 3">
    <name type="scientific">Corynespora cassiicola Philippines</name>
    <dbReference type="NCBI Taxonomy" id="1448308"/>
    <lineage>
        <taxon>Eukaryota</taxon>
        <taxon>Fungi</taxon>
        <taxon>Dikarya</taxon>
        <taxon>Ascomycota</taxon>
        <taxon>Pezizomycotina</taxon>
        <taxon>Dothideomycetes</taxon>
        <taxon>Pleosporomycetidae</taxon>
        <taxon>Pleosporales</taxon>
        <taxon>Corynesporascaceae</taxon>
        <taxon>Corynespora</taxon>
    </lineage>
</organism>
<dbReference type="PANTHER" id="PTHR43550:SF3">
    <property type="entry name" value="3-KETODIHYDROSPHINGOSINE REDUCTASE"/>
    <property type="match status" value="1"/>
</dbReference>
<feature type="transmembrane region" description="Helical" evidence="1">
    <location>
        <begin position="282"/>
        <end position="302"/>
    </location>
</feature>
<dbReference type="GO" id="GO:0005789">
    <property type="term" value="C:endoplasmic reticulum membrane"/>
    <property type="evidence" value="ECO:0007669"/>
    <property type="project" value="TreeGrafter"/>
</dbReference>
<keyword evidence="3" id="KW-1185">Reference proteome</keyword>
<name>A0A2T2N3R9_CORCC</name>
<dbReference type="STRING" id="1448308.A0A2T2N3R9"/>
<dbReference type="InterPro" id="IPR036291">
    <property type="entry name" value="NAD(P)-bd_dom_sf"/>
</dbReference>
<dbReference type="InterPro" id="IPR002347">
    <property type="entry name" value="SDR_fam"/>
</dbReference>
<evidence type="ECO:0000313" key="3">
    <source>
        <dbReference type="Proteomes" id="UP000240883"/>
    </source>
</evidence>
<dbReference type="AlphaFoldDB" id="A0A2T2N3R9"/>
<keyword evidence="1" id="KW-0472">Membrane</keyword>
<proteinExistence type="predicted"/>
<keyword evidence="1" id="KW-0812">Transmembrane</keyword>
<sequence>MKDLSDKTVYVIGGSGDLGKEISKLLAAQGAHVTIFARRQGPLDGARDEILAARRNDTQQVDAVSVDMANAVEVETTFRAQPRLADIVYCVAGGTATQCGFLTDIDATDLDSCMRNNYFTSAYSAQSIFKIWTEDDTKAAPAKTPKLRQIVFINSAGAFVGLPGYTAYTPSKCAVRALADTLRMEAIRHSGPASRYTVHCAFPSNFITGAFMEEQKKKPELTKQIEGTTGSLEELQKRFPSAEEVACKIIAAVGKGEFAICDDSFESALLFSNMIGPSPKRGLGIVDSLLAVIVGLFVWPILRRQWDAKCKKDGEEYRQAQHAKAAEYS</sequence>